<dbReference type="Pfam" id="PF00488">
    <property type="entry name" value="MutS_V"/>
    <property type="match status" value="1"/>
</dbReference>
<evidence type="ECO:0000256" key="5">
    <source>
        <dbReference type="ARBA" id="ARBA00022840"/>
    </source>
</evidence>
<dbReference type="GO" id="GO:0019843">
    <property type="term" value="F:rRNA binding"/>
    <property type="evidence" value="ECO:0007669"/>
    <property type="project" value="UniProtKB-KW"/>
</dbReference>
<name>A0A318EN31_9FIRM</name>
<dbReference type="GO" id="GO:0140664">
    <property type="term" value="F:ATP-dependent DNA damage sensor activity"/>
    <property type="evidence" value="ECO:0007669"/>
    <property type="project" value="InterPro"/>
</dbReference>
<dbReference type="GO" id="GO:0004519">
    <property type="term" value="F:endonuclease activity"/>
    <property type="evidence" value="ECO:0007669"/>
    <property type="project" value="UniProtKB-KW"/>
</dbReference>
<evidence type="ECO:0000256" key="2">
    <source>
        <dbReference type="ARBA" id="ARBA00022730"/>
    </source>
</evidence>
<dbReference type="FunFam" id="3.40.50.300:FF:000830">
    <property type="entry name" value="Endonuclease MutS2"/>
    <property type="match status" value="1"/>
</dbReference>
<protein>
    <submittedName>
        <fullName evidence="9">MutS-like protein</fullName>
    </submittedName>
</protein>
<keyword evidence="4" id="KW-0378">Hydrolase</keyword>
<keyword evidence="3" id="KW-0547">Nucleotide-binding</keyword>
<dbReference type="SUPFAM" id="SSF48334">
    <property type="entry name" value="DNA repair protein MutS, domain III"/>
    <property type="match status" value="1"/>
</dbReference>
<dbReference type="GO" id="GO:0030983">
    <property type="term" value="F:mismatched DNA binding"/>
    <property type="evidence" value="ECO:0007669"/>
    <property type="project" value="InterPro"/>
</dbReference>
<dbReference type="GO" id="GO:0005524">
    <property type="term" value="F:ATP binding"/>
    <property type="evidence" value="ECO:0007669"/>
    <property type="project" value="UniProtKB-KW"/>
</dbReference>
<evidence type="ECO:0000256" key="1">
    <source>
        <dbReference type="ARBA" id="ARBA00022722"/>
    </source>
</evidence>
<dbReference type="InterPro" id="IPR007696">
    <property type="entry name" value="DNA_mismatch_repair_MutS_core"/>
</dbReference>
<dbReference type="SMART" id="SM00533">
    <property type="entry name" value="MUTSd"/>
    <property type="match status" value="1"/>
</dbReference>
<keyword evidence="5" id="KW-0067">ATP-binding</keyword>
<evidence type="ECO:0000259" key="8">
    <source>
        <dbReference type="PROSITE" id="PS00486"/>
    </source>
</evidence>
<dbReference type="RefSeq" id="WP_110290735.1">
    <property type="nucleotide sequence ID" value="NZ_QICS01000003.1"/>
</dbReference>
<dbReference type="PANTHER" id="PTHR48466">
    <property type="entry name" value="OS10G0509000 PROTEIN-RELATED"/>
    <property type="match status" value="1"/>
</dbReference>
<dbReference type="Proteomes" id="UP000247523">
    <property type="component" value="Unassembled WGS sequence"/>
</dbReference>
<dbReference type="SUPFAM" id="SSF52540">
    <property type="entry name" value="P-loop containing nucleoside triphosphate hydrolases"/>
    <property type="match status" value="1"/>
</dbReference>
<evidence type="ECO:0000256" key="7">
    <source>
        <dbReference type="ARBA" id="ARBA00023125"/>
    </source>
</evidence>
<keyword evidence="6" id="KW-0694">RNA-binding</keyword>
<keyword evidence="1" id="KW-0540">Nuclease</keyword>
<comment type="caution">
    <text evidence="9">The sequence shown here is derived from an EMBL/GenBank/DDBJ whole genome shotgun (WGS) entry which is preliminary data.</text>
</comment>
<dbReference type="InterPro" id="IPR027417">
    <property type="entry name" value="P-loop_NTPase"/>
</dbReference>
<dbReference type="PROSITE" id="PS00486">
    <property type="entry name" value="DNA_MISMATCH_REPAIR_2"/>
    <property type="match status" value="1"/>
</dbReference>
<dbReference type="InterPro" id="IPR036187">
    <property type="entry name" value="DNA_mismatch_repair_MutS_sf"/>
</dbReference>
<dbReference type="GO" id="GO:0045910">
    <property type="term" value="P:negative regulation of DNA recombination"/>
    <property type="evidence" value="ECO:0007669"/>
    <property type="project" value="InterPro"/>
</dbReference>
<dbReference type="AlphaFoldDB" id="A0A318EN31"/>
<dbReference type="GO" id="GO:0006298">
    <property type="term" value="P:mismatch repair"/>
    <property type="evidence" value="ECO:0007669"/>
    <property type="project" value="InterPro"/>
</dbReference>
<evidence type="ECO:0000313" key="9">
    <source>
        <dbReference type="EMBL" id="PXV91523.1"/>
    </source>
</evidence>
<dbReference type="PANTHER" id="PTHR48466:SF2">
    <property type="entry name" value="OS10G0509000 PROTEIN"/>
    <property type="match status" value="1"/>
</dbReference>
<dbReference type="PIRSF" id="PIRSF005814">
    <property type="entry name" value="MutS_YshD"/>
    <property type="match status" value="1"/>
</dbReference>
<evidence type="ECO:0000313" key="10">
    <source>
        <dbReference type="Proteomes" id="UP000247523"/>
    </source>
</evidence>
<proteinExistence type="predicted"/>
<gene>
    <name evidence="9" type="ORF">C8E03_10380</name>
</gene>
<dbReference type="NCBIfam" id="TIGR01069">
    <property type="entry name" value="mutS2"/>
    <property type="match status" value="1"/>
</dbReference>
<evidence type="ECO:0000256" key="6">
    <source>
        <dbReference type="ARBA" id="ARBA00022884"/>
    </source>
</evidence>
<dbReference type="EMBL" id="QICS01000003">
    <property type="protein sequence ID" value="PXV91523.1"/>
    <property type="molecule type" value="Genomic_DNA"/>
</dbReference>
<dbReference type="Gene3D" id="3.40.50.300">
    <property type="entry name" value="P-loop containing nucleotide triphosphate hydrolases"/>
    <property type="match status" value="1"/>
</dbReference>
<dbReference type="InterPro" id="IPR045076">
    <property type="entry name" value="MutS"/>
</dbReference>
<dbReference type="InterPro" id="IPR005747">
    <property type="entry name" value="MutS2"/>
</dbReference>
<organism evidence="9 10">
    <name type="scientific">Lachnotalea glycerini</name>
    <dbReference type="NCBI Taxonomy" id="1763509"/>
    <lineage>
        <taxon>Bacteria</taxon>
        <taxon>Bacillati</taxon>
        <taxon>Bacillota</taxon>
        <taxon>Clostridia</taxon>
        <taxon>Lachnospirales</taxon>
        <taxon>Lachnospiraceae</taxon>
        <taxon>Lachnotalea</taxon>
    </lineage>
</organism>
<keyword evidence="7" id="KW-0238">DNA-binding</keyword>
<dbReference type="InterPro" id="IPR000432">
    <property type="entry name" value="DNA_mismatch_repair_MutS_C"/>
</dbReference>
<evidence type="ECO:0000256" key="3">
    <source>
        <dbReference type="ARBA" id="ARBA00022741"/>
    </source>
</evidence>
<accession>A0A318EN31</accession>
<dbReference type="SMART" id="SM00534">
    <property type="entry name" value="MUTSac"/>
    <property type="match status" value="1"/>
</dbReference>
<sequence length="637" mass="72513">MNQAFKILEFDKIINKLKEYAFTENAKRHLEEIKPYLSESELEHSLLETTQARIILDTFGNPPLVSLNEIEDILIAVRQGGFITPKQLEYIGITLTAVMRLKDFLKRCKQLNISLPYYEEQLDSLEQLRYEIGEKIRAERVDDYASKLLRSLRQDIEQVDAKMRQKAESILKSNKECFTDSYITQRSGRICLPVKKECKFKISGSTIDKSSTGATLFIEPTVVSKLNDELINLRLDEENEERRILYSLASKIHDEEEVFYENIRVIEKLDFIFAKGKLSFDMKGVTPEINTRRWIKIINGRHPFLDPDQCVALNFEMGDGINGVIITGPNTGGKTVAIKTVGLLSIMAQCGLHVPCEAGNFAMNSQYLCDIGDGQNITENLSTFSAHITNILSILQKANHDSLVIVDELGSGTDPTEGMGIAIAILEELRKSECLYLATTHYPEVKAYAEKTQHVMNARMAFDRESLKPLYRLEVGKAGESCALQIAKRLGMPSQMLITASKAAYGEEQSQWITELNIKEDISFKQSVAPKLQRKKEKQPPNNLTEKFSIGDSVMILPDNKIGIVCMKVNEKGVLQVQLREKKIWINHKRVKLHVRAEELYPDGYDFSIVFDSVATRKARHQMERKYDETLEIKIEE</sequence>
<reference evidence="9 10" key="1">
    <citation type="submission" date="2018-05" db="EMBL/GenBank/DDBJ databases">
        <title>Genomic Encyclopedia of Type Strains, Phase IV (KMG-IV): sequencing the most valuable type-strain genomes for metagenomic binning, comparative biology and taxonomic classification.</title>
        <authorList>
            <person name="Goeker M."/>
        </authorList>
    </citation>
    <scope>NUCLEOTIDE SEQUENCE [LARGE SCALE GENOMIC DNA]</scope>
    <source>
        <strain evidence="9 10">DSM 28816</strain>
    </source>
</reference>
<keyword evidence="2" id="KW-0699">rRNA-binding</keyword>
<dbReference type="GO" id="GO:0016887">
    <property type="term" value="F:ATP hydrolysis activity"/>
    <property type="evidence" value="ECO:0007669"/>
    <property type="project" value="InterPro"/>
</dbReference>
<feature type="domain" description="DNA mismatch repair proteins mutS family" evidence="8">
    <location>
        <begin position="402"/>
        <end position="418"/>
    </location>
</feature>
<evidence type="ECO:0000256" key="4">
    <source>
        <dbReference type="ARBA" id="ARBA00022801"/>
    </source>
</evidence>